<name>K1PCG4_MAGGI</name>
<dbReference type="Pfam" id="PF07524">
    <property type="entry name" value="Bromo_TP"/>
    <property type="match status" value="1"/>
</dbReference>
<dbReference type="Gene3D" id="1.10.20.10">
    <property type="entry name" value="Histone, subunit A"/>
    <property type="match status" value="1"/>
</dbReference>
<proteinExistence type="predicted"/>
<sequence length="453" mass="50280">MISSQTLWAEIPPPPDTDRGIANLEREQMAKLRSLEVEGPRLHQPSSRHQPPSKDPLPAEKFEMDPVVVHTIKLMQHAKKLRGMISSIQQQQDGMDVDFPPAPPIPEFNGPPMKSNLQGPVPFLPKDTESDFVRGIGETPPVVDEEACRKLLRKSTAALCAHIGFDTCSGSVLETLTDVAHEYFQDFCSRLRNAADNKLLHGYSGFPDIVEQVYHEMGIGSVIEIHDFYQSRIINHHASMQQTCAQLMAEYEKLKQPIMVKQMDTVPVIRIKEESSSEIQFPVLDENDELNDAEQLLQLEGLGGFEITVEHESASGLTTEVESKWNKEGIKTEPVDTPVTNTRVSTLDDYDDPSSIKVRTPRTPAQLSEGGDISNPGSVAASDIMSPPSLSRPSKPKKRASFGLLLTIFDTSNPRSLCRLKCHRGADRGEPLFVSGTMGFTNVHGHSQNDWDK</sequence>
<dbReference type="GO" id="GO:0003713">
    <property type="term" value="F:transcription coactivator activity"/>
    <property type="evidence" value="ECO:0007669"/>
    <property type="project" value="TreeGrafter"/>
</dbReference>
<dbReference type="SMART" id="SM00576">
    <property type="entry name" value="BTP"/>
    <property type="match status" value="1"/>
</dbReference>
<feature type="region of interest" description="Disordered" evidence="5">
    <location>
        <begin position="1"/>
        <end position="59"/>
    </location>
</feature>
<evidence type="ECO:0000259" key="6">
    <source>
        <dbReference type="SMART" id="SM00576"/>
    </source>
</evidence>
<evidence type="ECO:0000256" key="4">
    <source>
        <dbReference type="ARBA" id="ARBA00023242"/>
    </source>
</evidence>
<gene>
    <name evidence="7" type="ORF">CGI_10003813</name>
</gene>
<feature type="compositionally biased region" description="Basic and acidic residues" evidence="5">
    <location>
        <begin position="16"/>
        <end position="41"/>
    </location>
</feature>
<keyword evidence="4" id="KW-0539">Nucleus</keyword>
<evidence type="ECO:0000256" key="3">
    <source>
        <dbReference type="ARBA" id="ARBA00023163"/>
    </source>
</evidence>
<dbReference type="GO" id="GO:0005634">
    <property type="term" value="C:nucleus"/>
    <property type="evidence" value="ECO:0007669"/>
    <property type="project" value="UniProtKB-SubCell"/>
</dbReference>
<accession>K1PCG4</accession>
<dbReference type="InterPro" id="IPR009072">
    <property type="entry name" value="Histone-fold"/>
</dbReference>
<evidence type="ECO:0000256" key="2">
    <source>
        <dbReference type="ARBA" id="ARBA00023015"/>
    </source>
</evidence>
<evidence type="ECO:0000256" key="5">
    <source>
        <dbReference type="SAM" id="MobiDB-lite"/>
    </source>
</evidence>
<dbReference type="InterPro" id="IPR039460">
    <property type="entry name" value="SUPT7L/Spt7"/>
</dbReference>
<reference evidence="7" key="1">
    <citation type="journal article" date="2012" name="Nature">
        <title>The oyster genome reveals stress adaptation and complexity of shell formation.</title>
        <authorList>
            <person name="Zhang G."/>
            <person name="Fang X."/>
            <person name="Guo X."/>
            <person name="Li L."/>
            <person name="Luo R."/>
            <person name="Xu F."/>
            <person name="Yang P."/>
            <person name="Zhang L."/>
            <person name="Wang X."/>
            <person name="Qi H."/>
            <person name="Xiong Z."/>
            <person name="Que H."/>
            <person name="Xie Y."/>
            <person name="Holland P.W."/>
            <person name="Paps J."/>
            <person name="Zhu Y."/>
            <person name="Wu F."/>
            <person name="Chen Y."/>
            <person name="Wang J."/>
            <person name="Peng C."/>
            <person name="Meng J."/>
            <person name="Yang L."/>
            <person name="Liu J."/>
            <person name="Wen B."/>
            <person name="Zhang N."/>
            <person name="Huang Z."/>
            <person name="Zhu Q."/>
            <person name="Feng Y."/>
            <person name="Mount A."/>
            <person name="Hedgecock D."/>
            <person name="Xu Z."/>
            <person name="Liu Y."/>
            <person name="Domazet-Loso T."/>
            <person name="Du Y."/>
            <person name="Sun X."/>
            <person name="Zhang S."/>
            <person name="Liu B."/>
            <person name="Cheng P."/>
            <person name="Jiang X."/>
            <person name="Li J."/>
            <person name="Fan D."/>
            <person name="Wang W."/>
            <person name="Fu W."/>
            <person name="Wang T."/>
            <person name="Wang B."/>
            <person name="Zhang J."/>
            <person name="Peng Z."/>
            <person name="Li Y."/>
            <person name="Li N."/>
            <person name="Wang J."/>
            <person name="Chen M."/>
            <person name="He Y."/>
            <person name="Tan F."/>
            <person name="Song X."/>
            <person name="Zheng Q."/>
            <person name="Huang R."/>
            <person name="Yang H."/>
            <person name="Du X."/>
            <person name="Chen L."/>
            <person name="Yang M."/>
            <person name="Gaffney P.M."/>
            <person name="Wang S."/>
            <person name="Luo L."/>
            <person name="She Z."/>
            <person name="Ming Y."/>
            <person name="Huang W."/>
            <person name="Zhang S."/>
            <person name="Huang B."/>
            <person name="Zhang Y."/>
            <person name="Qu T."/>
            <person name="Ni P."/>
            <person name="Miao G."/>
            <person name="Wang J."/>
            <person name="Wang Q."/>
            <person name="Steinberg C.E."/>
            <person name="Wang H."/>
            <person name="Li N."/>
            <person name="Qian L."/>
            <person name="Zhang G."/>
            <person name="Li Y."/>
            <person name="Yang H."/>
            <person name="Liu X."/>
            <person name="Wang J."/>
            <person name="Yin Y."/>
            <person name="Wang J."/>
        </authorList>
    </citation>
    <scope>NUCLEOTIDE SEQUENCE [LARGE SCALE GENOMIC DNA]</scope>
    <source>
        <strain evidence="7">05x7-T-G4-1.051#20</strain>
    </source>
</reference>
<dbReference type="PANTHER" id="PTHR28598">
    <property type="entry name" value="STAGA COMPLEX 65 SUBUNIT GAMMA"/>
    <property type="match status" value="1"/>
</dbReference>
<dbReference type="HOGENOM" id="CLU_744505_0_0_1"/>
<comment type="subcellular location">
    <subcellularLocation>
        <location evidence="1">Nucleus</location>
    </subcellularLocation>
</comment>
<dbReference type="CDD" id="cd06847">
    <property type="entry name" value="HFD_SUPT7L"/>
    <property type="match status" value="1"/>
</dbReference>
<dbReference type="GO" id="GO:0000124">
    <property type="term" value="C:SAGA complex"/>
    <property type="evidence" value="ECO:0007669"/>
    <property type="project" value="InterPro"/>
</dbReference>
<dbReference type="GO" id="GO:0046982">
    <property type="term" value="F:protein heterodimerization activity"/>
    <property type="evidence" value="ECO:0007669"/>
    <property type="project" value="InterPro"/>
</dbReference>
<keyword evidence="2" id="KW-0805">Transcription regulation</keyword>
<evidence type="ECO:0000256" key="1">
    <source>
        <dbReference type="ARBA" id="ARBA00004123"/>
    </source>
</evidence>
<dbReference type="InterPro" id="IPR006565">
    <property type="entry name" value="BTP"/>
</dbReference>
<feature type="region of interest" description="Disordered" evidence="5">
    <location>
        <begin position="346"/>
        <end position="397"/>
    </location>
</feature>
<feature type="domain" description="Bromodomain associated" evidence="6">
    <location>
        <begin position="145"/>
        <end position="224"/>
    </location>
</feature>
<protein>
    <submittedName>
        <fullName evidence="7">STAGA complex 65 subunit gamma</fullName>
    </submittedName>
</protein>
<organism evidence="7">
    <name type="scientific">Magallana gigas</name>
    <name type="common">Pacific oyster</name>
    <name type="synonym">Crassostrea gigas</name>
    <dbReference type="NCBI Taxonomy" id="29159"/>
    <lineage>
        <taxon>Eukaryota</taxon>
        <taxon>Metazoa</taxon>
        <taxon>Spiralia</taxon>
        <taxon>Lophotrochozoa</taxon>
        <taxon>Mollusca</taxon>
        <taxon>Bivalvia</taxon>
        <taxon>Autobranchia</taxon>
        <taxon>Pteriomorphia</taxon>
        <taxon>Ostreida</taxon>
        <taxon>Ostreoidea</taxon>
        <taxon>Ostreidae</taxon>
        <taxon>Magallana</taxon>
    </lineage>
</organism>
<evidence type="ECO:0000313" key="7">
    <source>
        <dbReference type="EMBL" id="EKC21497.1"/>
    </source>
</evidence>
<dbReference type="InParanoid" id="K1PCG4"/>
<dbReference type="EMBL" id="JH816566">
    <property type="protein sequence ID" value="EKC21497.1"/>
    <property type="molecule type" value="Genomic_DNA"/>
</dbReference>
<keyword evidence="3" id="KW-0804">Transcription</keyword>
<dbReference type="PANTHER" id="PTHR28598:SF1">
    <property type="entry name" value="STAGA COMPLEX 65 SUBUNIT GAMMA"/>
    <property type="match status" value="1"/>
</dbReference>
<dbReference type="AlphaFoldDB" id="K1PCG4"/>